<gene>
    <name evidence="1" type="ORF">D0Z00_001571</name>
</gene>
<evidence type="ECO:0000313" key="2">
    <source>
        <dbReference type="Proteomes" id="UP000744676"/>
    </source>
</evidence>
<name>A0ACB6V6N1_9ASCO</name>
<reference evidence="1 2" key="1">
    <citation type="journal article" date="2020" name="Front. Microbiol.">
        <title>Phenotypic and Genetic Characterization of the Cheese Ripening Yeast Geotrichum candidum.</title>
        <authorList>
            <person name="Perkins V."/>
            <person name="Vignola S."/>
            <person name="Lessard M.H."/>
            <person name="Plante P.L."/>
            <person name="Corbeil J."/>
            <person name="Dugat-Bony E."/>
            <person name="Frenette M."/>
            <person name="Labrie S."/>
        </authorList>
    </citation>
    <scope>NUCLEOTIDE SEQUENCE [LARGE SCALE GENOMIC DNA]</scope>
    <source>
        <strain evidence="1 2">LMA-1147</strain>
    </source>
</reference>
<accession>A0ACB6V6N1</accession>
<dbReference type="EMBL" id="QVQA01000030">
    <property type="protein sequence ID" value="KAF5099688.1"/>
    <property type="molecule type" value="Genomic_DNA"/>
</dbReference>
<sequence length="189" mass="20434">MGFLLTLLGAFLAALKTVITNRIQTGRLKLTPLELLYRMSPLALVQSLIYAYLTDELSIIYKIINGEAETLEGMASFAKFEPSGSLVVKLILNGIIAFGLNVVSFTANKNKGALTMTVAANVKQVITIIIAIVLFNLSINFTNGLGIVLTLIGGAWYAKLELDRMQKNVSPAGAAASSRITNLESRERK</sequence>
<dbReference type="Proteomes" id="UP000744676">
    <property type="component" value="Unassembled WGS sequence"/>
</dbReference>
<evidence type="ECO:0000313" key="1">
    <source>
        <dbReference type="EMBL" id="KAF5099688.1"/>
    </source>
</evidence>
<keyword evidence="2" id="KW-1185">Reference proteome</keyword>
<organism evidence="1 2">
    <name type="scientific">Geotrichum galactomycetum</name>
    <dbReference type="NCBI Taxonomy" id="27317"/>
    <lineage>
        <taxon>Eukaryota</taxon>
        <taxon>Fungi</taxon>
        <taxon>Dikarya</taxon>
        <taxon>Ascomycota</taxon>
        <taxon>Saccharomycotina</taxon>
        <taxon>Dipodascomycetes</taxon>
        <taxon>Dipodascales</taxon>
        <taxon>Dipodascaceae</taxon>
        <taxon>Geotrichum</taxon>
    </lineage>
</organism>
<protein>
    <submittedName>
        <fullName evidence="1">Uncharacterized protein</fullName>
    </submittedName>
</protein>
<comment type="caution">
    <text evidence="1">The sequence shown here is derived from an EMBL/GenBank/DDBJ whole genome shotgun (WGS) entry which is preliminary data.</text>
</comment>
<proteinExistence type="predicted"/>